<sequence length="91" mass="10173">GLQAASVQIQIEAQENETGTHRHLSDIRTILEQSKLKPIIVERSLAVFTRLAEAEAHVHGTVPEKIHFHEVVPWMLSLILSELLLASIFSV</sequence>
<feature type="non-terminal residue" evidence="2">
    <location>
        <position position="1"/>
    </location>
</feature>
<keyword evidence="3" id="KW-1185">Reference proteome</keyword>
<dbReference type="PANTHER" id="PTHR36566">
    <property type="entry name" value="NICKEL INSERTION PROTEIN-RELATED"/>
    <property type="match status" value="1"/>
</dbReference>
<dbReference type="Pfam" id="PF01969">
    <property type="entry name" value="Ni_insertion"/>
    <property type="match status" value="1"/>
</dbReference>
<gene>
    <name evidence="2" type="ORF">VU01_14601</name>
</gene>
<organism evidence="2 3">
    <name type="scientific">Candidatus Electrothrix marina</name>
    <dbReference type="NCBI Taxonomy" id="1859130"/>
    <lineage>
        <taxon>Bacteria</taxon>
        <taxon>Pseudomonadati</taxon>
        <taxon>Thermodesulfobacteriota</taxon>
        <taxon>Desulfobulbia</taxon>
        <taxon>Desulfobulbales</taxon>
        <taxon>Desulfobulbaceae</taxon>
        <taxon>Candidatus Electrothrix</taxon>
    </lineage>
</organism>
<reference evidence="2 3" key="1">
    <citation type="submission" date="2017-01" db="EMBL/GenBank/DDBJ databases">
        <title>The cable genome- insights into the physiology and evolution of filamentous bacteria capable of sulfide oxidation via long distance electron transfer.</title>
        <authorList>
            <person name="Schreiber L."/>
            <person name="Bjerg J.T."/>
            <person name="Boggild A."/>
            <person name="Van De Vossenberg J."/>
            <person name="Meysman F."/>
            <person name="Nielsen L.P."/>
            <person name="Schramm A."/>
            <person name="Kjeldsen K.U."/>
        </authorList>
    </citation>
    <scope>NUCLEOTIDE SEQUENCE [LARGE SCALE GENOMIC DNA]</scope>
    <source>
        <strain evidence="2">A5</strain>
    </source>
</reference>
<keyword evidence="1" id="KW-0533">Nickel</keyword>
<proteinExistence type="predicted"/>
<accession>A0A444J9E7</accession>
<evidence type="ECO:0000256" key="1">
    <source>
        <dbReference type="ARBA" id="ARBA00022596"/>
    </source>
</evidence>
<name>A0A444J9E7_9BACT</name>
<dbReference type="EMBL" id="MTKS01000460">
    <property type="protein sequence ID" value="RWX49703.1"/>
    <property type="molecule type" value="Genomic_DNA"/>
</dbReference>
<evidence type="ECO:0000313" key="3">
    <source>
        <dbReference type="Proteomes" id="UP000288892"/>
    </source>
</evidence>
<evidence type="ECO:0000313" key="2">
    <source>
        <dbReference type="EMBL" id="RWX49703.1"/>
    </source>
</evidence>
<dbReference type="Proteomes" id="UP000288892">
    <property type="component" value="Unassembled WGS sequence"/>
</dbReference>
<protein>
    <submittedName>
        <fullName evidence="2">Uncharacterized protein</fullName>
    </submittedName>
</protein>
<comment type="caution">
    <text evidence="2">The sequence shown here is derived from an EMBL/GenBank/DDBJ whole genome shotgun (WGS) entry which is preliminary data.</text>
</comment>
<dbReference type="PANTHER" id="PTHR36566:SF1">
    <property type="entry name" value="PYRIDINIUM-3,5-BISTHIOCARBOXYLIC ACID MONONUCLEOTIDE NICKEL INSERTION PROTEIN"/>
    <property type="match status" value="1"/>
</dbReference>
<dbReference type="AlphaFoldDB" id="A0A444J9E7"/>
<dbReference type="InterPro" id="IPR002822">
    <property type="entry name" value="Ni_insertion"/>
</dbReference>